<evidence type="ECO:0000313" key="1">
    <source>
        <dbReference type="EMBL" id="GFY97526.1"/>
    </source>
</evidence>
<name>A0A7J0FGH1_9ERIC</name>
<proteinExistence type="predicted"/>
<protein>
    <submittedName>
        <fullName evidence="1">Uncharacterized protein</fullName>
    </submittedName>
</protein>
<dbReference type="Proteomes" id="UP000585474">
    <property type="component" value="Unassembled WGS sequence"/>
</dbReference>
<reference evidence="1 2" key="1">
    <citation type="submission" date="2019-07" db="EMBL/GenBank/DDBJ databases">
        <title>De Novo Assembly of kiwifruit Actinidia rufa.</title>
        <authorList>
            <person name="Sugita-Konishi S."/>
            <person name="Sato K."/>
            <person name="Mori E."/>
            <person name="Abe Y."/>
            <person name="Kisaki G."/>
            <person name="Hamano K."/>
            <person name="Suezawa K."/>
            <person name="Otani M."/>
            <person name="Fukuda T."/>
            <person name="Manabe T."/>
            <person name="Gomi K."/>
            <person name="Tabuchi M."/>
            <person name="Akimitsu K."/>
            <person name="Kataoka I."/>
        </authorList>
    </citation>
    <scope>NUCLEOTIDE SEQUENCE [LARGE SCALE GENOMIC DNA]</scope>
    <source>
        <strain evidence="2">cv. Fuchu</strain>
    </source>
</reference>
<accession>A0A7J0FGH1</accession>
<evidence type="ECO:0000313" key="2">
    <source>
        <dbReference type="Proteomes" id="UP000585474"/>
    </source>
</evidence>
<keyword evidence="2" id="KW-1185">Reference proteome</keyword>
<dbReference type="EMBL" id="BJWL01000012">
    <property type="protein sequence ID" value="GFY97526.1"/>
    <property type="molecule type" value="Genomic_DNA"/>
</dbReference>
<organism evidence="1 2">
    <name type="scientific">Actinidia rufa</name>
    <dbReference type="NCBI Taxonomy" id="165716"/>
    <lineage>
        <taxon>Eukaryota</taxon>
        <taxon>Viridiplantae</taxon>
        <taxon>Streptophyta</taxon>
        <taxon>Embryophyta</taxon>
        <taxon>Tracheophyta</taxon>
        <taxon>Spermatophyta</taxon>
        <taxon>Magnoliopsida</taxon>
        <taxon>eudicotyledons</taxon>
        <taxon>Gunneridae</taxon>
        <taxon>Pentapetalae</taxon>
        <taxon>asterids</taxon>
        <taxon>Ericales</taxon>
        <taxon>Actinidiaceae</taxon>
        <taxon>Actinidia</taxon>
    </lineage>
</organism>
<sequence length="125" mass="13998">MLTWLLTWQAGRVGRATGSKRRLHLLGAWLRVDLTRQDLGGACGRVRWRMATVFDDSDLPRCYQKSFFEKLLTGPETRPKSVRPNRSAIRPNRAAGVRLGLCGTQAKYSRVSIVSLGDTLGSIRL</sequence>
<dbReference type="AlphaFoldDB" id="A0A7J0FGH1"/>
<comment type="caution">
    <text evidence="1">The sequence shown here is derived from an EMBL/GenBank/DDBJ whole genome shotgun (WGS) entry which is preliminary data.</text>
</comment>
<gene>
    <name evidence="1" type="ORF">Acr_12g0000670</name>
</gene>